<keyword evidence="9" id="KW-1185">Reference proteome</keyword>
<feature type="domain" description="ABC-2 type transporter transmembrane" evidence="7">
    <location>
        <begin position="78"/>
        <end position="257"/>
    </location>
</feature>
<proteinExistence type="predicted"/>
<dbReference type="Pfam" id="PF12698">
    <property type="entry name" value="ABC2_membrane_3"/>
    <property type="match status" value="1"/>
</dbReference>
<dbReference type="EMBL" id="JBHLTC010000018">
    <property type="protein sequence ID" value="MFC0625301.1"/>
    <property type="molecule type" value="Genomic_DNA"/>
</dbReference>
<evidence type="ECO:0000256" key="5">
    <source>
        <dbReference type="ARBA" id="ARBA00023251"/>
    </source>
</evidence>
<evidence type="ECO:0000256" key="2">
    <source>
        <dbReference type="ARBA" id="ARBA00022692"/>
    </source>
</evidence>
<keyword evidence="2 6" id="KW-0812">Transmembrane</keyword>
<dbReference type="PANTHER" id="PTHR43229">
    <property type="entry name" value="NODULATION PROTEIN J"/>
    <property type="match status" value="1"/>
</dbReference>
<keyword evidence="3 6" id="KW-1133">Transmembrane helix</keyword>
<evidence type="ECO:0000259" key="7">
    <source>
        <dbReference type="Pfam" id="PF12698"/>
    </source>
</evidence>
<comment type="subcellular location">
    <subcellularLocation>
        <location evidence="1">Membrane</location>
        <topology evidence="1">Multi-pass membrane protein</topology>
    </subcellularLocation>
</comment>
<reference evidence="8 9" key="1">
    <citation type="submission" date="2024-09" db="EMBL/GenBank/DDBJ databases">
        <authorList>
            <person name="Sun Q."/>
            <person name="Mori K."/>
        </authorList>
    </citation>
    <scope>NUCLEOTIDE SEQUENCE [LARGE SCALE GENOMIC DNA]</scope>
    <source>
        <strain evidence="8 9">CGMCC 1.15906</strain>
    </source>
</reference>
<dbReference type="InterPro" id="IPR051784">
    <property type="entry name" value="Nod_factor_ABC_transporter"/>
</dbReference>
<sequence>MITTPSVPDALSGSFAPMPGSAPWRQKVLAHAGMELRLLLRNGEQLLLALVIPLTLLFLLGGTGLGDRLPLGEGRTIDLVVPRVLALAVLSSSFTSLAIATGFERRYGVIKRLGASPLSRTGLLAGKIGAVLAVQAVQIAVLATAGFALGWKPSGGFVAFLGVVVMVLCGTAAFASLGLLMAGLFRAEATLAAANLLYLLLLVGGAVMTPVTEYPSGLQTLVKMLPSAALSSGMSDATLAGVVPWPAALALVLWSAVLGYVVSRTFRWD</sequence>
<feature type="transmembrane region" description="Helical" evidence="6">
    <location>
        <begin position="124"/>
        <end position="151"/>
    </location>
</feature>
<keyword evidence="4 6" id="KW-0472">Membrane</keyword>
<organism evidence="8 9">
    <name type="scientific">Kribbella deserti</name>
    <dbReference type="NCBI Taxonomy" id="1926257"/>
    <lineage>
        <taxon>Bacteria</taxon>
        <taxon>Bacillati</taxon>
        <taxon>Actinomycetota</taxon>
        <taxon>Actinomycetes</taxon>
        <taxon>Propionibacteriales</taxon>
        <taxon>Kribbellaceae</taxon>
        <taxon>Kribbella</taxon>
    </lineage>
</organism>
<gene>
    <name evidence="8" type="ORF">ACFFGN_14575</name>
</gene>
<evidence type="ECO:0000256" key="1">
    <source>
        <dbReference type="ARBA" id="ARBA00004141"/>
    </source>
</evidence>
<feature type="transmembrane region" description="Helical" evidence="6">
    <location>
        <begin position="189"/>
        <end position="208"/>
    </location>
</feature>
<feature type="transmembrane region" description="Helical" evidence="6">
    <location>
        <begin position="157"/>
        <end position="182"/>
    </location>
</feature>
<name>A0ABV6QKZ0_9ACTN</name>
<feature type="transmembrane region" description="Helical" evidence="6">
    <location>
        <begin position="242"/>
        <end position="262"/>
    </location>
</feature>
<evidence type="ECO:0000256" key="6">
    <source>
        <dbReference type="SAM" id="Phobius"/>
    </source>
</evidence>
<feature type="transmembrane region" description="Helical" evidence="6">
    <location>
        <begin position="46"/>
        <end position="65"/>
    </location>
</feature>
<dbReference type="PANTHER" id="PTHR43229:SF2">
    <property type="entry name" value="NODULATION PROTEIN J"/>
    <property type="match status" value="1"/>
</dbReference>
<dbReference type="InterPro" id="IPR013525">
    <property type="entry name" value="ABC2_TM"/>
</dbReference>
<evidence type="ECO:0000313" key="9">
    <source>
        <dbReference type="Proteomes" id="UP001589890"/>
    </source>
</evidence>
<accession>A0ABV6QKZ0</accession>
<dbReference type="PIRSF" id="PIRSF006648">
    <property type="entry name" value="DrrB"/>
    <property type="match status" value="1"/>
</dbReference>
<evidence type="ECO:0000256" key="3">
    <source>
        <dbReference type="ARBA" id="ARBA00022989"/>
    </source>
</evidence>
<dbReference type="RefSeq" id="WP_380047573.1">
    <property type="nucleotide sequence ID" value="NZ_JBHLTC010000018.1"/>
</dbReference>
<evidence type="ECO:0000256" key="4">
    <source>
        <dbReference type="ARBA" id="ARBA00023136"/>
    </source>
</evidence>
<protein>
    <submittedName>
        <fullName evidence="8">ABC transporter permease</fullName>
    </submittedName>
</protein>
<feature type="transmembrane region" description="Helical" evidence="6">
    <location>
        <begin position="85"/>
        <end position="103"/>
    </location>
</feature>
<comment type="caution">
    <text evidence="8">The sequence shown here is derived from an EMBL/GenBank/DDBJ whole genome shotgun (WGS) entry which is preliminary data.</text>
</comment>
<dbReference type="Proteomes" id="UP001589890">
    <property type="component" value="Unassembled WGS sequence"/>
</dbReference>
<keyword evidence="5" id="KW-0046">Antibiotic resistance</keyword>
<evidence type="ECO:0000313" key="8">
    <source>
        <dbReference type="EMBL" id="MFC0625301.1"/>
    </source>
</evidence>
<dbReference type="InterPro" id="IPR000412">
    <property type="entry name" value="ABC_2_transport"/>
</dbReference>